<protein>
    <recommendedName>
        <fullName evidence="9">Beta-xylanase</fullName>
        <ecNumber evidence="9">3.2.1.8</ecNumber>
    </recommendedName>
</protein>
<keyword evidence="7 9" id="KW-0326">Glycosidase</keyword>
<sequence length="374" mass="41562">MTFTRRHALALMSASAAAAACAMPGGDVPRLGTQTAPLKALAAAKGIRFGTAIAPQQLDDPKYVEIVLRDCAVIVADNAHKMYVIQPEPGELNFAPGDKLVAFAKANGLGMRGHTLLWQHSQWLPKWVNETQFASRAEAEALLGNYITRVASHDAGFIYSWDVVNETIDPETGGIRETSLTRAMGPEVIDFAFRTAHAAAPSATLAYNDYMSWEPSHETHRDGVLRLLERLRKNDVPIHALGIQSHSNDAPPSAFNATQQRLWRNFVDEVVGMGLDVYLTEFDVNDTQMAPGIAGRDREMAAYTRDYLDMMFNYPQTKDLLIWGMVDNQNWLQGFKPREDGIEKRPTLYDSQYRPKLMRDAVASALKSAPDRRA</sequence>
<dbReference type="PROSITE" id="PS51318">
    <property type="entry name" value="TAT"/>
    <property type="match status" value="1"/>
</dbReference>
<dbReference type="Gene3D" id="3.20.20.80">
    <property type="entry name" value="Glycosidases"/>
    <property type="match status" value="1"/>
</dbReference>
<dbReference type="EMBL" id="AWFB01000012">
    <property type="protein sequence ID" value="RAN34226.1"/>
    <property type="molecule type" value="Genomic_DNA"/>
</dbReference>
<evidence type="ECO:0000256" key="8">
    <source>
        <dbReference type="ARBA" id="ARBA00023326"/>
    </source>
</evidence>
<dbReference type="RefSeq" id="WP_051595035.1">
    <property type="nucleotide sequence ID" value="NZ_AWFA01000046.1"/>
</dbReference>
<dbReference type="GO" id="GO:0045493">
    <property type="term" value="P:xylan catabolic process"/>
    <property type="evidence" value="ECO:0007669"/>
    <property type="project" value="UniProtKB-KW"/>
</dbReference>
<dbReference type="PANTHER" id="PTHR31490:SF88">
    <property type="entry name" value="BETA-XYLANASE"/>
    <property type="match status" value="1"/>
</dbReference>
<dbReference type="SMART" id="SM00633">
    <property type="entry name" value="Glyco_10"/>
    <property type="match status" value="1"/>
</dbReference>
<dbReference type="Pfam" id="PF00331">
    <property type="entry name" value="Glyco_hydro_10"/>
    <property type="match status" value="1"/>
</dbReference>
<dbReference type="OrthoDB" id="9815836at2"/>
<dbReference type="InterPro" id="IPR017853">
    <property type="entry name" value="GH"/>
</dbReference>
<evidence type="ECO:0000256" key="5">
    <source>
        <dbReference type="ARBA" id="ARBA00022801"/>
    </source>
</evidence>
<evidence type="ECO:0000256" key="7">
    <source>
        <dbReference type="ARBA" id="ARBA00023295"/>
    </source>
</evidence>
<dbReference type="InterPro" id="IPR044846">
    <property type="entry name" value="GH10"/>
</dbReference>
<accession>A0A062TPJ3</accession>
<dbReference type="PRINTS" id="PR00134">
    <property type="entry name" value="GLHYDRLASE10"/>
</dbReference>
<reference evidence="10 11" key="1">
    <citation type="submission" date="2013-04" db="EMBL/GenBank/DDBJ databases">
        <title>Hyphomonas sp. T24B3 Genome Sequencing.</title>
        <authorList>
            <person name="Lai Q."/>
            <person name="Shao Z."/>
        </authorList>
    </citation>
    <scope>NUCLEOTIDE SEQUENCE [LARGE SCALE GENOMIC DNA]</scope>
    <source>
        <strain evidence="10 11">T24B3</strain>
    </source>
</reference>
<dbReference type="InterPro" id="IPR001000">
    <property type="entry name" value="GH10_dom"/>
</dbReference>
<dbReference type="STRING" id="1280941.HY2_16080"/>
<dbReference type="InterPro" id="IPR006311">
    <property type="entry name" value="TAT_signal"/>
</dbReference>
<comment type="catalytic activity">
    <reaction evidence="1 9">
        <text>Endohydrolysis of (1-&gt;4)-beta-D-xylosidic linkages in xylans.</text>
        <dbReference type="EC" id="3.2.1.8"/>
    </reaction>
</comment>
<organism evidence="10 11">
    <name type="scientific">Hyphomonas pacifica</name>
    <dbReference type="NCBI Taxonomy" id="1280941"/>
    <lineage>
        <taxon>Bacteria</taxon>
        <taxon>Pseudomonadati</taxon>
        <taxon>Pseudomonadota</taxon>
        <taxon>Alphaproteobacteria</taxon>
        <taxon>Hyphomonadales</taxon>
        <taxon>Hyphomonadaceae</taxon>
        <taxon>Hyphomonas</taxon>
    </lineage>
</organism>
<evidence type="ECO:0000313" key="11">
    <source>
        <dbReference type="Proteomes" id="UP000249123"/>
    </source>
</evidence>
<comment type="caution">
    <text evidence="10">The sequence shown here is derived from an EMBL/GenBank/DDBJ whole genome shotgun (WGS) entry which is preliminary data.</text>
</comment>
<proteinExistence type="inferred from homology"/>
<keyword evidence="11" id="KW-1185">Reference proteome</keyword>
<keyword evidence="8 9" id="KW-0624">Polysaccharide degradation</keyword>
<gene>
    <name evidence="10" type="ORF">HY3_01075</name>
</gene>
<dbReference type="eggNOG" id="COG3693">
    <property type="taxonomic scope" value="Bacteria"/>
</dbReference>
<name>A0A062TPJ3_9PROT</name>
<evidence type="ECO:0000256" key="4">
    <source>
        <dbReference type="ARBA" id="ARBA00022729"/>
    </source>
</evidence>
<dbReference type="EC" id="3.2.1.8" evidence="9"/>
<dbReference type="Proteomes" id="UP000249123">
    <property type="component" value="Unassembled WGS sequence"/>
</dbReference>
<evidence type="ECO:0000313" key="10">
    <source>
        <dbReference type="EMBL" id="RAN34226.1"/>
    </source>
</evidence>
<dbReference type="PROSITE" id="PS51760">
    <property type="entry name" value="GH10_2"/>
    <property type="match status" value="1"/>
</dbReference>
<dbReference type="AlphaFoldDB" id="A0A062TPJ3"/>
<keyword evidence="6 9" id="KW-0119">Carbohydrate metabolism</keyword>
<evidence type="ECO:0000256" key="1">
    <source>
        <dbReference type="ARBA" id="ARBA00000681"/>
    </source>
</evidence>
<evidence type="ECO:0000256" key="9">
    <source>
        <dbReference type="RuleBase" id="RU361174"/>
    </source>
</evidence>
<comment type="similarity">
    <text evidence="2 9">Belongs to the glycosyl hydrolase 10 (cellulase F) family.</text>
</comment>
<keyword evidence="4" id="KW-0732">Signal</keyword>
<evidence type="ECO:0000256" key="6">
    <source>
        <dbReference type="ARBA" id="ARBA00023277"/>
    </source>
</evidence>
<dbReference type="PROSITE" id="PS51257">
    <property type="entry name" value="PROKAR_LIPOPROTEIN"/>
    <property type="match status" value="1"/>
</dbReference>
<dbReference type="GO" id="GO:0031176">
    <property type="term" value="F:endo-1,4-beta-xylanase activity"/>
    <property type="evidence" value="ECO:0007669"/>
    <property type="project" value="UniProtKB-EC"/>
</dbReference>
<evidence type="ECO:0000256" key="2">
    <source>
        <dbReference type="ARBA" id="ARBA00007495"/>
    </source>
</evidence>
<keyword evidence="3" id="KW-0858">Xylan degradation</keyword>
<dbReference type="SUPFAM" id="SSF51445">
    <property type="entry name" value="(Trans)glycosidases"/>
    <property type="match status" value="1"/>
</dbReference>
<evidence type="ECO:0000256" key="3">
    <source>
        <dbReference type="ARBA" id="ARBA00022651"/>
    </source>
</evidence>
<keyword evidence="5 9" id="KW-0378">Hydrolase</keyword>
<dbReference type="PANTHER" id="PTHR31490">
    <property type="entry name" value="GLYCOSYL HYDROLASE"/>
    <property type="match status" value="1"/>
</dbReference>